<sequence length="412" mass="45590">MLAVYPSAIEQQHFHIGIRDQPICVDGGPADQNHSSSYFSQHLSSSTPSSSSSQFRSNLPSSKANRPMRQPSVSHSVVIVPQPIVANPSPSTQGVKRKAADAVEDPLADAEKKRRKSEKRRRKADRKVARLAQAAQQQPSNMPSNIQFPTHPPSFNGVGPSHVFTAPLPPTLGLPNMVPWPSMPPNQQPGFPFWTALAQRHGMMPPDVQSPLDMQATAFLESLRQGGLFDGKMPIHNGFPQMNTPARNDSMTHPFSTTPPYVEVLPSRPKQVHFDQTLPMEVSATEVVEQVFMEEASRPPMLPEPEDEDRKTLTAKQDMLDHLISEHKATLQELTTAIGLTKEQTREKMKAMSQRSKYITQLTQEIKAQMANPSPHITAMPDPFLSVSSAVSLPPKSKWPETELPLIIVLDD</sequence>
<keyword evidence="3" id="KW-1185">Reference proteome</keyword>
<evidence type="ECO:0000256" key="1">
    <source>
        <dbReference type="SAM" id="MobiDB-lite"/>
    </source>
</evidence>
<dbReference type="Proteomes" id="UP000054279">
    <property type="component" value="Unassembled WGS sequence"/>
</dbReference>
<dbReference type="AlphaFoldDB" id="A0A0C9VHA1"/>
<evidence type="ECO:0000313" key="2">
    <source>
        <dbReference type="EMBL" id="KIJ36736.1"/>
    </source>
</evidence>
<protein>
    <submittedName>
        <fullName evidence="2">Uncharacterized protein</fullName>
    </submittedName>
</protein>
<reference evidence="2 3" key="1">
    <citation type="submission" date="2014-06" db="EMBL/GenBank/DDBJ databases">
        <title>Evolutionary Origins and Diversification of the Mycorrhizal Mutualists.</title>
        <authorList>
            <consortium name="DOE Joint Genome Institute"/>
            <consortium name="Mycorrhizal Genomics Consortium"/>
            <person name="Kohler A."/>
            <person name="Kuo A."/>
            <person name="Nagy L.G."/>
            <person name="Floudas D."/>
            <person name="Copeland A."/>
            <person name="Barry K.W."/>
            <person name="Cichocki N."/>
            <person name="Veneault-Fourrey C."/>
            <person name="LaButti K."/>
            <person name="Lindquist E.A."/>
            <person name="Lipzen A."/>
            <person name="Lundell T."/>
            <person name="Morin E."/>
            <person name="Murat C."/>
            <person name="Riley R."/>
            <person name="Ohm R."/>
            <person name="Sun H."/>
            <person name="Tunlid A."/>
            <person name="Henrissat B."/>
            <person name="Grigoriev I.V."/>
            <person name="Hibbett D.S."/>
            <person name="Martin F."/>
        </authorList>
    </citation>
    <scope>NUCLEOTIDE SEQUENCE [LARGE SCALE GENOMIC DNA]</scope>
    <source>
        <strain evidence="2 3">SS14</strain>
    </source>
</reference>
<dbReference type="HOGENOM" id="CLU_667592_0_0_1"/>
<feature type="region of interest" description="Disordered" evidence="1">
    <location>
        <begin position="25"/>
        <end position="127"/>
    </location>
</feature>
<dbReference type="EMBL" id="KN837175">
    <property type="protein sequence ID" value="KIJ36736.1"/>
    <property type="molecule type" value="Genomic_DNA"/>
</dbReference>
<accession>A0A0C9VHA1</accession>
<name>A0A0C9VHA1_SPHS4</name>
<feature type="compositionally biased region" description="Basic residues" evidence="1">
    <location>
        <begin position="113"/>
        <end position="125"/>
    </location>
</feature>
<feature type="compositionally biased region" description="Low complexity" evidence="1">
    <location>
        <begin position="35"/>
        <end position="62"/>
    </location>
</feature>
<proteinExistence type="predicted"/>
<organism evidence="2 3">
    <name type="scientific">Sphaerobolus stellatus (strain SS14)</name>
    <dbReference type="NCBI Taxonomy" id="990650"/>
    <lineage>
        <taxon>Eukaryota</taxon>
        <taxon>Fungi</taxon>
        <taxon>Dikarya</taxon>
        <taxon>Basidiomycota</taxon>
        <taxon>Agaricomycotina</taxon>
        <taxon>Agaricomycetes</taxon>
        <taxon>Phallomycetidae</taxon>
        <taxon>Geastrales</taxon>
        <taxon>Sphaerobolaceae</taxon>
        <taxon>Sphaerobolus</taxon>
    </lineage>
</organism>
<evidence type="ECO:0000313" key="3">
    <source>
        <dbReference type="Proteomes" id="UP000054279"/>
    </source>
</evidence>
<gene>
    <name evidence="2" type="ORF">M422DRAFT_782094</name>
</gene>